<accession>A0AAD4YHP7</accession>
<comment type="caution">
    <text evidence="2">The sequence shown here is derived from an EMBL/GenBank/DDBJ whole genome shotgun (WGS) entry which is preliminary data.</text>
</comment>
<evidence type="ECO:0000256" key="1">
    <source>
        <dbReference type="SAM" id="MobiDB-lite"/>
    </source>
</evidence>
<organism evidence="2 3">
    <name type="scientific">Ovis ammon polii</name>
    <dbReference type="NCBI Taxonomy" id="230172"/>
    <lineage>
        <taxon>Eukaryota</taxon>
        <taxon>Metazoa</taxon>
        <taxon>Chordata</taxon>
        <taxon>Craniata</taxon>
        <taxon>Vertebrata</taxon>
        <taxon>Euteleostomi</taxon>
        <taxon>Mammalia</taxon>
        <taxon>Eutheria</taxon>
        <taxon>Laurasiatheria</taxon>
        <taxon>Artiodactyla</taxon>
        <taxon>Ruminantia</taxon>
        <taxon>Pecora</taxon>
        <taxon>Bovidae</taxon>
        <taxon>Caprinae</taxon>
        <taxon>Ovis</taxon>
    </lineage>
</organism>
<name>A0AAD4YHP7_OVIAM</name>
<dbReference type="Proteomes" id="UP001214576">
    <property type="component" value="Unassembled WGS sequence"/>
</dbReference>
<feature type="region of interest" description="Disordered" evidence="1">
    <location>
        <begin position="47"/>
        <end position="75"/>
    </location>
</feature>
<dbReference type="AlphaFoldDB" id="A0AAD4YHP7"/>
<keyword evidence="3" id="KW-1185">Reference proteome</keyword>
<proteinExistence type="predicted"/>
<reference evidence="2" key="1">
    <citation type="submission" date="2022-03" db="EMBL/GenBank/DDBJ databases">
        <title>Genomic analyses of argali, domestic sheep and their hybrids provide insights into chromosomal evolution, heterosis and genetic basis of agronomic traits.</title>
        <authorList>
            <person name="Li M."/>
        </authorList>
    </citation>
    <scope>NUCLEOTIDE SEQUENCE</scope>
    <source>
        <strain evidence="2">CAU-MHL-2022a</strain>
        <tissue evidence="2">Skin</tissue>
    </source>
</reference>
<sequence>MWKANKVPDEDLAPSTSGHRRPFEYQRVPHLGLSLLRILEARTNDKASACNAGDPGSIPGSGRSPGEGNDNPLQYSFLENPTNARAWYNILLFVNHNCGSKDVCFLMTPYPKRNTVPDTQKTLDITTC</sequence>
<evidence type="ECO:0000313" key="3">
    <source>
        <dbReference type="Proteomes" id="UP001214576"/>
    </source>
</evidence>
<evidence type="ECO:0000313" key="2">
    <source>
        <dbReference type="EMBL" id="KAI4548563.1"/>
    </source>
</evidence>
<protein>
    <submittedName>
        <fullName evidence="2">Uncharacterized protein</fullName>
    </submittedName>
</protein>
<feature type="compositionally biased region" description="Low complexity" evidence="1">
    <location>
        <begin position="53"/>
        <end position="68"/>
    </location>
</feature>
<feature type="region of interest" description="Disordered" evidence="1">
    <location>
        <begin position="1"/>
        <end position="24"/>
    </location>
</feature>
<gene>
    <name evidence="2" type="ORF">MG293_000893</name>
</gene>
<dbReference type="EMBL" id="JAKZEL010000001">
    <property type="protein sequence ID" value="KAI4548563.1"/>
    <property type="molecule type" value="Genomic_DNA"/>
</dbReference>